<dbReference type="KEGG" id="hmp:K6T50_00280"/>
<protein>
    <recommendedName>
        <fullName evidence="2">DUF7344 domain-containing protein</fullName>
    </recommendedName>
</protein>
<dbReference type="InterPro" id="IPR055927">
    <property type="entry name" value="DUF7504"/>
</dbReference>
<accession>A0A8T8WD41</accession>
<sequence length="345" mass="38090">MSDGPGTSDPPPDGDRPVLLLAPAHRPPDDEACIDLLAGEDPSAANVVSVTLEATPDDRLSVWRREVGDELPNRATVVDAGSGADPQSQAVASDEFPRMDVDVLPEHADLMDLCLSIASTLGEWRSSEGRTVLCFHSLSTALRRFEPERVIGFVNGLNALCERMGVRAHHHLDPDGHDEETIATLRPLYGTIVEHVPDGGWIVSADDRSDTEPSFRETSAPPGGAARTDPERPETVPMPYSFDSVVDLVSEPRRRTLLYVLRSCRCDEIHFDRLIDLVDERERSIPRRRSDRSRGDLEISLGHVHLPKLDDIGVVDYDDAAGVVRYHRNRGLESCVRYVETLELG</sequence>
<dbReference type="InterPro" id="IPR055768">
    <property type="entry name" value="DUF7344"/>
</dbReference>
<dbReference type="RefSeq" id="WP_222607463.1">
    <property type="nucleotide sequence ID" value="NZ_CP081958.1"/>
</dbReference>
<dbReference type="Pfam" id="PF24336">
    <property type="entry name" value="DUF7504"/>
    <property type="match status" value="1"/>
</dbReference>
<dbReference type="GeneID" id="67176532"/>
<dbReference type="Pfam" id="PF24035">
    <property type="entry name" value="DUF7344"/>
    <property type="match status" value="1"/>
</dbReference>
<organism evidence="3 4">
    <name type="scientific">Halobaculum magnesiiphilum</name>
    <dbReference type="NCBI Taxonomy" id="1017351"/>
    <lineage>
        <taxon>Archaea</taxon>
        <taxon>Methanobacteriati</taxon>
        <taxon>Methanobacteriota</taxon>
        <taxon>Stenosarchaea group</taxon>
        <taxon>Halobacteria</taxon>
        <taxon>Halobacteriales</taxon>
        <taxon>Haloferacaceae</taxon>
        <taxon>Halobaculum</taxon>
    </lineage>
</organism>
<evidence type="ECO:0000259" key="2">
    <source>
        <dbReference type="Pfam" id="PF24035"/>
    </source>
</evidence>
<keyword evidence="4" id="KW-1185">Reference proteome</keyword>
<evidence type="ECO:0000313" key="3">
    <source>
        <dbReference type="EMBL" id="QZP37654.1"/>
    </source>
</evidence>
<feature type="region of interest" description="Disordered" evidence="1">
    <location>
        <begin position="1"/>
        <end position="27"/>
    </location>
</feature>
<proteinExistence type="predicted"/>
<name>A0A8T8WD41_9EURY</name>
<evidence type="ECO:0000313" key="4">
    <source>
        <dbReference type="Proteomes" id="UP000826254"/>
    </source>
</evidence>
<feature type="domain" description="DUF7344" evidence="2">
    <location>
        <begin position="247"/>
        <end position="325"/>
    </location>
</feature>
<feature type="region of interest" description="Disordered" evidence="1">
    <location>
        <begin position="207"/>
        <end position="237"/>
    </location>
</feature>
<evidence type="ECO:0000256" key="1">
    <source>
        <dbReference type="SAM" id="MobiDB-lite"/>
    </source>
</evidence>
<dbReference type="EMBL" id="CP081958">
    <property type="protein sequence ID" value="QZP37654.1"/>
    <property type="molecule type" value="Genomic_DNA"/>
</dbReference>
<dbReference type="Proteomes" id="UP000826254">
    <property type="component" value="Chromosome"/>
</dbReference>
<dbReference type="AlphaFoldDB" id="A0A8T8WD41"/>
<gene>
    <name evidence="3" type="ORF">K6T50_00280</name>
</gene>
<reference evidence="3 4" key="1">
    <citation type="journal article" date="2021" name="Int. J. Syst. Evol. Microbiol.">
        <title>Halobaculum halophilum sp. nov. and Halobaculum salinum sp. nov., isolated from salt lake and saline soil.</title>
        <authorList>
            <person name="Cui H.L."/>
            <person name="Shi X.W."/>
            <person name="Yin X.M."/>
            <person name="Yang X.Y."/>
            <person name="Hou J."/>
            <person name="Zhu L."/>
        </authorList>
    </citation>
    <scope>NUCLEOTIDE SEQUENCE [LARGE SCALE GENOMIC DNA]</scope>
    <source>
        <strain evidence="3 4">NBRC 109044</strain>
    </source>
</reference>